<dbReference type="GO" id="GO:0016055">
    <property type="term" value="P:Wnt signaling pathway"/>
    <property type="evidence" value="ECO:0007669"/>
    <property type="project" value="UniProtKB-KW"/>
</dbReference>
<accession>A0ABD2QI39</accession>
<dbReference type="Gene3D" id="3.30.2460.20">
    <property type="match status" value="1"/>
</dbReference>
<keyword evidence="10" id="KW-0732">Signal</keyword>
<sequence length="619" mass="70538">MRSKSKQSFTCLVIALCIVGRASCQASFSSYSLPRLNSQPYGLSPGHFGQYRRTERDLRANNHWPRQVVQEPPMPERRNYPTEDPSIYVLPGARHPKSAITTSARWWLDTLVKMLYTHPLPFTHQLHNLKGNLTVQEAQLLALNIDATNFDDPNRPPIELWTKPSLSEEDVAQLQRDWLSQRLLVQMQLFNKWLKPRQWRPFLISEGPIQAASGQNSMPQVNIPLFEAVVQGVRRAVDECQYQMRNERWNCSFVQNDPNALFGKILYKGIPETAFVYSLISAGVVQSVAEACMGRITNCPCKSVNRGLVSRYRRQAVPDPAALIGLDGEQLMEEMAEDIGVPLKPNEPFEWAGCDHNVPWAQHFARRLFEPMEQRGGKHVRFLMNLHNLNSGRAHVLDNMELSCRCHGTSGSCAMKSCFRKVPKMRTIGNQLKKEYLSAIQVIKDKMRKKTAAREISQQLVISLLFVTDRASQSTSRPDMGLYRRSRDALSFVRERRYNPNLGRRIRGPRDTGALSLSSSGLINFATFSKPLPNQLVYYESNDQDLFCRPDPSLGILGTVGRQCSSNSTENDNCGFMCCGRGQEPRHFYKVESCNCKFVWCCRVECQQCLKLHQIETCK</sequence>
<dbReference type="AlphaFoldDB" id="A0ABD2QI39"/>
<dbReference type="PANTHER" id="PTHR12027">
    <property type="entry name" value="WNT RELATED"/>
    <property type="match status" value="1"/>
</dbReference>
<evidence type="ECO:0000256" key="4">
    <source>
        <dbReference type="ARBA" id="ARBA00022525"/>
    </source>
</evidence>
<proteinExistence type="inferred from homology"/>
<dbReference type="FunFam" id="3.30.2460.20:FF:000001">
    <property type="entry name" value="Wnt homolog"/>
    <property type="match status" value="1"/>
</dbReference>
<dbReference type="PROSITE" id="PS00246">
    <property type="entry name" value="WNT1"/>
    <property type="match status" value="1"/>
</dbReference>
<evidence type="ECO:0000256" key="6">
    <source>
        <dbReference type="ARBA" id="ARBA00022687"/>
    </source>
</evidence>
<keyword evidence="3 9" id="KW-0217">Developmental protein</keyword>
<dbReference type="InterPro" id="IPR043158">
    <property type="entry name" value="Wnt_C"/>
</dbReference>
<keyword evidence="7" id="KW-1015">Disulfide bond</keyword>
<name>A0ABD2QI39_9PLAT</name>
<protein>
    <recommendedName>
        <fullName evidence="9">Protein Wnt</fullName>
    </recommendedName>
</protein>
<dbReference type="PRINTS" id="PR01349">
    <property type="entry name" value="WNTPROTEIN"/>
</dbReference>
<dbReference type="CDD" id="cd13113">
    <property type="entry name" value="Wnt"/>
    <property type="match status" value="1"/>
</dbReference>
<evidence type="ECO:0000256" key="3">
    <source>
        <dbReference type="ARBA" id="ARBA00022473"/>
    </source>
</evidence>
<evidence type="ECO:0000256" key="2">
    <source>
        <dbReference type="ARBA" id="ARBA00005683"/>
    </source>
</evidence>
<feature type="signal peptide" evidence="10">
    <location>
        <begin position="1"/>
        <end position="24"/>
    </location>
</feature>
<dbReference type="Pfam" id="PF00110">
    <property type="entry name" value="wnt"/>
    <property type="match status" value="2"/>
</dbReference>
<keyword evidence="4" id="KW-0964">Secreted</keyword>
<evidence type="ECO:0000256" key="7">
    <source>
        <dbReference type="ARBA" id="ARBA00023157"/>
    </source>
</evidence>
<comment type="subcellular location">
    <subcellularLocation>
        <location evidence="1 9">Secreted</location>
        <location evidence="1 9">Extracellular space</location>
        <location evidence="1 9">Extracellular matrix</location>
    </subcellularLocation>
</comment>
<evidence type="ECO:0000256" key="5">
    <source>
        <dbReference type="ARBA" id="ARBA00022530"/>
    </source>
</evidence>
<dbReference type="Proteomes" id="UP001626550">
    <property type="component" value="Unassembled WGS sequence"/>
</dbReference>
<gene>
    <name evidence="11" type="ORF">Ciccas_002141</name>
</gene>
<keyword evidence="6 9" id="KW-0879">Wnt signaling pathway</keyword>
<dbReference type="InterPro" id="IPR005817">
    <property type="entry name" value="Wnt"/>
</dbReference>
<dbReference type="InterPro" id="IPR018161">
    <property type="entry name" value="Wnt_CS"/>
</dbReference>
<keyword evidence="5" id="KW-0272">Extracellular matrix</keyword>
<evidence type="ECO:0000256" key="10">
    <source>
        <dbReference type="SAM" id="SignalP"/>
    </source>
</evidence>
<dbReference type="EMBL" id="JBJKFK010000161">
    <property type="protein sequence ID" value="KAL3319189.1"/>
    <property type="molecule type" value="Genomic_DNA"/>
</dbReference>
<evidence type="ECO:0000256" key="1">
    <source>
        <dbReference type="ARBA" id="ARBA00004498"/>
    </source>
</evidence>
<evidence type="ECO:0000256" key="8">
    <source>
        <dbReference type="ARBA" id="ARBA00023288"/>
    </source>
</evidence>
<evidence type="ECO:0000313" key="11">
    <source>
        <dbReference type="EMBL" id="KAL3319189.1"/>
    </source>
</evidence>
<comment type="function">
    <text evidence="9">Ligand for members of the frizzled family of seven transmembrane receptors.</text>
</comment>
<feature type="chain" id="PRO_5044864705" description="Protein Wnt" evidence="10">
    <location>
        <begin position="25"/>
        <end position="619"/>
    </location>
</feature>
<comment type="similarity">
    <text evidence="2 9">Belongs to the Wnt family.</text>
</comment>
<evidence type="ECO:0000256" key="9">
    <source>
        <dbReference type="RuleBase" id="RU003500"/>
    </source>
</evidence>
<keyword evidence="12" id="KW-1185">Reference proteome</keyword>
<evidence type="ECO:0000313" key="12">
    <source>
        <dbReference type="Proteomes" id="UP001626550"/>
    </source>
</evidence>
<organism evidence="11 12">
    <name type="scientific">Cichlidogyrus casuarinus</name>
    <dbReference type="NCBI Taxonomy" id="1844966"/>
    <lineage>
        <taxon>Eukaryota</taxon>
        <taxon>Metazoa</taxon>
        <taxon>Spiralia</taxon>
        <taxon>Lophotrochozoa</taxon>
        <taxon>Platyhelminthes</taxon>
        <taxon>Monogenea</taxon>
        <taxon>Monopisthocotylea</taxon>
        <taxon>Dactylogyridea</taxon>
        <taxon>Ancyrocephalidae</taxon>
        <taxon>Cichlidogyrus</taxon>
    </lineage>
</organism>
<dbReference type="SMART" id="SM00097">
    <property type="entry name" value="WNT1"/>
    <property type="match status" value="1"/>
</dbReference>
<keyword evidence="8" id="KW-0449">Lipoprotein</keyword>
<reference evidence="11 12" key="1">
    <citation type="submission" date="2024-11" db="EMBL/GenBank/DDBJ databases">
        <title>Adaptive evolution of stress response genes in parasites aligns with host niche diversity.</title>
        <authorList>
            <person name="Hahn C."/>
            <person name="Resl P."/>
        </authorList>
    </citation>
    <scope>NUCLEOTIDE SEQUENCE [LARGE SCALE GENOMIC DNA]</scope>
    <source>
        <strain evidence="11">EGGRZ-B1_66</strain>
        <tissue evidence="11">Body</tissue>
    </source>
</reference>
<comment type="caution">
    <text evidence="11">The sequence shown here is derived from an EMBL/GenBank/DDBJ whole genome shotgun (WGS) entry which is preliminary data.</text>
</comment>